<evidence type="ECO:0000256" key="1">
    <source>
        <dbReference type="ARBA" id="ARBA00004141"/>
    </source>
</evidence>
<evidence type="ECO:0000313" key="8">
    <source>
        <dbReference type="EMBL" id="MFC3997494.1"/>
    </source>
</evidence>
<dbReference type="PANTHER" id="PTHR30618">
    <property type="entry name" value="NCS1 FAMILY PURINE/PYRIMIDINE TRANSPORTER"/>
    <property type="match status" value="1"/>
</dbReference>
<feature type="compositionally biased region" description="Low complexity" evidence="6">
    <location>
        <begin position="480"/>
        <end position="493"/>
    </location>
</feature>
<evidence type="ECO:0000313" key="9">
    <source>
        <dbReference type="Proteomes" id="UP001595847"/>
    </source>
</evidence>
<evidence type="ECO:0000256" key="6">
    <source>
        <dbReference type="SAM" id="MobiDB-lite"/>
    </source>
</evidence>
<keyword evidence="3 7" id="KW-0812">Transmembrane</keyword>
<keyword evidence="4 7" id="KW-1133">Transmembrane helix</keyword>
<protein>
    <submittedName>
        <fullName evidence="8">NCS1 family nucleobase:cation symporter-1</fullName>
    </submittedName>
</protein>
<feature type="region of interest" description="Disordered" evidence="6">
    <location>
        <begin position="471"/>
        <end position="493"/>
    </location>
</feature>
<comment type="caution">
    <text evidence="8">The sequence shown here is derived from an EMBL/GenBank/DDBJ whole genome shotgun (WGS) entry which is preliminary data.</text>
</comment>
<proteinExistence type="inferred from homology"/>
<dbReference type="Proteomes" id="UP001595847">
    <property type="component" value="Unassembled WGS sequence"/>
</dbReference>
<dbReference type="RefSeq" id="WP_378534500.1">
    <property type="nucleotide sequence ID" value="NZ_JBHSBH010000010.1"/>
</dbReference>
<feature type="transmembrane region" description="Helical" evidence="7">
    <location>
        <begin position="179"/>
        <end position="198"/>
    </location>
</feature>
<evidence type="ECO:0000256" key="4">
    <source>
        <dbReference type="ARBA" id="ARBA00022989"/>
    </source>
</evidence>
<comment type="subcellular location">
    <subcellularLocation>
        <location evidence="1">Membrane</location>
        <topology evidence="1">Multi-pass membrane protein</topology>
    </subcellularLocation>
</comment>
<reference evidence="9" key="1">
    <citation type="journal article" date="2019" name="Int. J. Syst. Evol. Microbiol.">
        <title>The Global Catalogue of Microorganisms (GCM) 10K type strain sequencing project: providing services to taxonomists for standard genome sequencing and annotation.</title>
        <authorList>
            <consortium name="The Broad Institute Genomics Platform"/>
            <consortium name="The Broad Institute Genome Sequencing Center for Infectious Disease"/>
            <person name="Wu L."/>
            <person name="Ma J."/>
        </authorList>
    </citation>
    <scope>NUCLEOTIDE SEQUENCE [LARGE SCALE GENOMIC DNA]</scope>
    <source>
        <strain evidence="9">TBRC 1826</strain>
    </source>
</reference>
<feature type="transmembrane region" description="Helical" evidence="7">
    <location>
        <begin position="150"/>
        <end position="167"/>
    </location>
</feature>
<evidence type="ECO:0000256" key="5">
    <source>
        <dbReference type="ARBA" id="ARBA00023136"/>
    </source>
</evidence>
<keyword evidence="9" id="KW-1185">Reference proteome</keyword>
<evidence type="ECO:0000256" key="3">
    <source>
        <dbReference type="ARBA" id="ARBA00022692"/>
    </source>
</evidence>
<comment type="similarity">
    <text evidence="2">Belongs to the purine-cytosine permease (2.A.39) family.</text>
</comment>
<dbReference type="Pfam" id="PF02133">
    <property type="entry name" value="Transp_cyt_pur"/>
    <property type="match status" value="1"/>
</dbReference>
<name>A0ABV8FMY9_9ACTN</name>
<feature type="transmembrane region" description="Helical" evidence="7">
    <location>
        <begin position="337"/>
        <end position="359"/>
    </location>
</feature>
<feature type="transmembrane region" description="Helical" evidence="7">
    <location>
        <begin position="218"/>
        <end position="240"/>
    </location>
</feature>
<evidence type="ECO:0000256" key="7">
    <source>
        <dbReference type="SAM" id="Phobius"/>
    </source>
</evidence>
<feature type="transmembrane region" description="Helical" evidence="7">
    <location>
        <begin position="411"/>
        <end position="436"/>
    </location>
</feature>
<organism evidence="8 9">
    <name type="scientific">Nocardiopsis sediminis</name>
    <dbReference type="NCBI Taxonomy" id="1778267"/>
    <lineage>
        <taxon>Bacteria</taxon>
        <taxon>Bacillati</taxon>
        <taxon>Actinomycetota</taxon>
        <taxon>Actinomycetes</taxon>
        <taxon>Streptosporangiales</taxon>
        <taxon>Nocardiopsidaceae</taxon>
        <taxon>Nocardiopsis</taxon>
    </lineage>
</organism>
<feature type="transmembrane region" description="Helical" evidence="7">
    <location>
        <begin position="261"/>
        <end position="284"/>
    </location>
</feature>
<feature type="transmembrane region" description="Helical" evidence="7">
    <location>
        <begin position="442"/>
        <end position="461"/>
    </location>
</feature>
<evidence type="ECO:0000256" key="2">
    <source>
        <dbReference type="ARBA" id="ARBA00008974"/>
    </source>
</evidence>
<feature type="transmembrane region" description="Helical" evidence="7">
    <location>
        <begin position="107"/>
        <end position="130"/>
    </location>
</feature>
<feature type="transmembrane region" description="Helical" evidence="7">
    <location>
        <begin position="365"/>
        <end position="390"/>
    </location>
</feature>
<sequence>MPPGYAPGLYNSDLCPTRKRTWGTYSVFALWMADTHAISNYTFAAGLFILGLAAWQVFVALLVGITLVYIGMNLMGHAGHRTGVPFPVLARVSFGVHGANIPALIRAVIAIAWYGIQTWLASVALVVLAVQSMPALEAYTRNDILGLSSLGWAAFLFMSALQLAILSRGMETIRKVQDWATGPIVWIVMLFLAGWLLVQADFDISLTEGAVVIPPGEQARHMLAAVGLTIATFMTLILNYGDFARFTTSHRAYRRGNLLGLPLNFSLFALVSVVTTAGTIAVFGETITEPVEIVARIDNVWVTIIGAITFIVATVGINIVANFVSPAYDLANVAPRYLTFTRGGIISAVLAVLVLPWNLYSNPYVINYFLGGLAAFLAPLVAILLVDYYLVRRGHIVLDDLFRAEQGSSYYYVRGFNPVALQAFLPAAAVSAVLALVPAFSAVAPFSWVLGLLIGGLIYYARSPRRSGPIPDAIIPPDPAGTAPTGPGTGPVR</sequence>
<keyword evidence="5 7" id="KW-0472">Membrane</keyword>
<dbReference type="PANTHER" id="PTHR30618:SF6">
    <property type="entry name" value="NCS1 FAMILY NUCLEOBASE:CATION SYMPORTER-1"/>
    <property type="match status" value="1"/>
</dbReference>
<dbReference type="InterPro" id="IPR001248">
    <property type="entry name" value="Pur-cyt_permease"/>
</dbReference>
<gene>
    <name evidence="8" type="ORF">ACFOVU_16295</name>
</gene>
<dbReference type="CDD" id="cd11555">
    <property type="entry name" value="SLC-NCS1sbd_u1"/>
    <property type="match status" value="1"/>
</dbReference>
<accession>A0ABV8FMY9</accession>
<feature type="transmembrane region" description="Helical" evidence="7">
    <location>
        <begin position="304"/>
        <end position="325"/>
    </location>
</feature>
<dbReference type="Gene3D" id="1.10.4160.10">
    <property type="entry name" value="Hydantoin permease"/>
    <property type="match status" value="1"/>
</dbReference>
<dbReference type="InterPro" id="IPR045225">
    <property type="entry name" value="Uracil/uridine/allantoin_perm"/>
</dbReference>
<dbReference type="EMBL" id="JBHSBH010000010">
    <property type="protein sequence ID" value="MFC3997494.1"/>
    <property type="molecule type" value="Genomic_DNA"/>
</dbReference>
<feature type="transmembrane region" description="Helical" evidence="7">
    <location>
        <begin position="41"/>
        <end position="71"/>
    </location>
</feature>